<name>A0A8J8NN25_HALGN</name>
<evidence type="ECO:0000313" key="2">
    <source>
        <dbReference type="EMBL" id="TNV78327.1"/>
    </source>
</evidence>
<sequence>MQLWWLNLHLIFLLIRQNARQCDAHYDQMNQCQVPYYYTDHHQIPQPGMPGHILALIPSLTKVKSMRVYHPSNLGSFKQEQVSSIQVQLQFLIMISTLVDPDQYNALYTLPELDACLAIEPFHYGRFAHACYIHI</sequence>
<evidence type="ECO:0008006" key="4">
    <source>
        <dbReference type="Google" id="ProtNLM"/>
    </source>
</evidence>
<feature type="chain" id="PRO_5035267865" description="Secreted protein" evidence="1">
    <location>
        <begin position="25"/>
        <end position="135"/>
    </location>
</feature>
<reference evidence="2" key="1">
    <citation type="submission" date="2019-06" db="EMBL/GenBank/DDBJ databases">
        <authorList>
            <person name="Zheng W."/>
        </authorList>
    </citation>
    <scope>NUCLEOTIDE SEQUENCE</scope>
    <source>
        <strain evidence="2">QDHG01</strain>
    </source>
</reference>
<keyword evidence="3" id="KW-1185">Reference proteome</keyword>
<organism evidence="2 3">
    <name type="scientific">Halteria grandinella</name>
    <dbReference type="NCBI Taxonomy" id="5974"/>
    <lineage>
        <taxon>Eukaryota</taxon>
        <taxon>Sar</taxon>
        <taxon>Alveolata</taxon>
        <taxon>Ciliophora</taxon>
        <taxon>Intramacronucleata</taxon>
        <taxon>Spirotrichea</taxon>
        <taxon>Stichotrichia</taxon>
        <taxon>Sporadotrichida</taxon>
        <taxon>Halteriidae</taxon>
        <taxon>Halteria</taxon>
    </lineage>
</organism>
<evidence type="ECO:0000313" key="3">
    <source>
        <dbReference type="Proteomes" id="UP000785679"/>
    </source>
</evidence>
<evidence type="ECO:0000256" key="1">
    <source>
        <dbReference type="SAM" id="SignalP"/>
    </source>
</evidence>
<dbReference type="AlphaFoldDB" id="A0A8J8NN25"/>
<feature type="signal peptide" evidence="1">
    <location>
        <begin position="1"/>
        <end position="24"/>
    </location>
</feature>
<keyword evidence="1" id="KW-0732">Signal</keyword>
<protein>
    <recommendedName>
        <fullName evidence="4">Secreted protein</fullName>
    </recommendedName>
</protein>
<dbReference type="EMBL" id="RRYP01010519">
    <property type="protein sequence ID" value="TNV78327.1"/>
    <property type="molecule type" value="Genomic_DNA"/>
</dbReference>
<proteinExistence type="predicted"/>
<gene>
    <name evidence="2" type="ORF">FGO68_gene11867</name>
</gene>
<accession>A0A8J8NN25</accession>
<dbReference type="Proteomes" id="UP000785679">
    <property type="component" value="Unassembled WGS sequence"/>
</dbReference>
<comment type="caution">
    <text evidence="2">The sequence shown here is derived from an EMBL/GenBank/DDBJ whole genome shotgun (WGS) entry which is preliminary data.</text>
</comment>